<evidence type="ECO:0000313" key="3">
    <source>
        <dbReference type="Proteomes" id="UP000016570"/>
    </source>
</evidence>
<dbReference type="InterPro" id="IPR029068">
    <property type="entry name" value="Glyas_Bleomycin-R_OHBP_Dase"/>
</dbReference>
<dbReference type="SUPFAM" id="SSF54593">
    <property type="entry name" value="Glyoxalase/Bleomycin resistance protein/Dihydroxybiphenyl dioxygenase"/>
    <property type="match status" value="1"/>
</dbReference>
<dbReference type="Gene3D" id="3.10.180.10">
    <property type="entry name" value="2,3-Dihydroxybiphenyl 1,2-Dioxygenase, domain 1"/>
    <property type="match status" value="1"/>
</dbReference>
<dbReference type="RefSeq" id="WP_021703979.1">
    <property type="nucleotide sequence ID" value="NZ_BATJ01000002.1"/>
</dbReference>
<dbReference type="PANTHER" id="PTHR36503">
    <property type="entry name" value="BLR2520 PROTEIN"/>
    <property type="match status" value="1"/>
</dbReference>
<protein>
    <submittedName>
        <fullName evidence="2">Putative drug resistance protein</fullName>
    </submittedName>
</protein>
<dbReference type="InterPro" id="IPR004360">
    <property type="entry name" value="Glyas_Fos-R_dOase_dom"/>
</dbReference>
<dbReference type="Proteomes" id="UP000016570">
    <property type="component" value="Unassembled WGS sequence"/>
</dbReference>
<name>U3BH13_VIBPR</name>
<sequence>MFKIDSFVLYVTDVSKSKHFYASIFECEPNVLSPTFVALDFADNVTITLKQRDALTPKSTITGGGTELSMPVTDKSTLDELYQSWIEKGVEFVQHPESSIFGVNFVAVDPDGHRIRVFAG</sequence>
<dbReference type="STRING" id="1219065.VPR01S_02_02390"/>
<organism evidence="2 3">
    <name type="scientific">Vibrio proteolyticus NBRC 13287</name>
    <dbReference type="NCBI Taxonomy" id="1219065"/>
    <lineage>
        <taxon>Bacteria</taxon>
        <taxon>Pseudomonadati</taxon>
        <taxon>Pseudomonadota</taxon>
        <taxon>Gammaproteobacteria</taxon>
        <taxon>Vibrionales</taxon>
        <taxon>Vibrionaceae</taxon>
        <taxon>Vibrio</taxon>
    </lineage>
</organism>
<accession>U3BH13</accession>
<dbReference type="Pfam" id="PF00903">
    <property type="entry name" value="Glyoxalase"/>
    <property type="match status" value="1"/>
</dbReference>
<feature type="domain" description="VOC" evidence="1">
    <location>
        <begin position="3"/>
        <end position="120"/>
    </location>
</feature>
<gene>
    <name evidence="2" type="ORF">VPR01S_02_02390</name>
</gene>
<reference evidence="2 3" key="1">
    <citation type="submission" date="2013-09" db="EMBL/GenBank/DDBJ databases">
        <title>Whole genome shotgun sequence of Vibrio proteolyticus NBRC 13287.</title>
        <authorList>
            <person name="Isaki S."/>
            <person name="Hosoyama A."/>
            <person name="Numata M."/>
            <person name="Hashimoto M."/>
            <person name="Hosoyama Y."/>
            <person name="Tsuchikane K."/>
            <person name="Noguchi M."/>
            <person name="Hirakata S."/>
            <person name="Ichikawa N."/>
            <person name="Ohji S."/>
            <person name="Yamazoe A."/>
            <person name="Fujita N."/>
        </authorList>
    </citation>
    <scope>NUCLEOTIDE SEQUENCE [LARGE SCALE GENOMIC DNA]</scope>
    <source>
        <strain evidence="2 3">NBRC 13287</strain>
    </source>
</reference>
<dbReference type="InterPro" id="IPR037523">
    <property type="entry name" value="VOC_core"/>
</dbReference>
<dbReference type="PANTHER" id="PTHR36503:SF1">
    <property type="entry name" value="BLR2520 PROTEIN"/>
    <property type="match status" value="1"/>
</dbReference>
<comment type="caution">
    <text evidence="2">The sequence shown here is derived from an EMBL/GenBank/DDBJ whole genome shotgun (WGS) entry which is preliminary data.</text>
</comment>
<dbReference type="InterPro" id="IPR026275">
    <property type="entry name" value="Glyoxalase/dOase/EhpR"/>
</dbReference>
<evidence type="ECO:0000259" key="1">
    <source>
        <dbReference type="PROSITE" id="PS51819"/>
    </source>
</evidence>
<keyword evidence="3" id="KW-1185">Reference proteome</keyword>
<dbReference type="PIRSF" id="PIRSF039020">
    <property type="entry name" value="EhpR"/>
    <property type="match status" value="1"/>
</dbReference>
<dbReference type="eggNOG" id="COG0346">
    <property type="taxonomic scope" value="Bacteria"/>
</dbReference>
<dbReference type="PROSITE" id="PS51819">
    <property type="entry name" value="VOC"/>
    <property type="match status" value="1"/>
</dbReference>
<dbReference type="AlphaFoldDB" id="U3BH13"/>
<proteinExistence type="predicted"/>
<evidence type="ECO:0000313" key="2">
    <source>
        <dbReference type="EMBL" id="GAD65988.1"/>
    </source>
</evidence>
<dbReference type="EMBL" id="BATJ01000002">
    <property type="protein sequence ID" value="GAD65988.1"/>
    <property type="molecule type" value="Genomic_DNA"/>
</dbReference>